<dbReference type="EMBL" id="JASVWF010000001">
    <property type="protein sequence ID" value="MDL5154580.1"/>
    <property type="molecule type" value="Genomic_DNA"/>
</dbReference>
<keyword evidence="2" id="KW-1185">Reference proteome</keyword>
<dbReference type="Proteomes" id="UP001231924">
    <property type="component" value="Unassembled WGS sequence"/>
</dbReference>
<dbReference type="PANTHER" id="PTHR42110">
    <property type="entry name" value="L-ASPARAGINASE, PUTATIVE (AFU_ORTHOLOGUE AFUA_3G11890)-RELATED"/>
    <property type="match status" value="1"/>
</dbReference>
<protein>
    <submittedName>
        <fullName evidence="1">Asparaginase</fullName>
    </submittedName>
</protein>
<reference evidence="1 2" key="1">
    <citation type="submission" date="2023-06" db="EMBL/GenBank/DDBJ databases">
        <title>Actinomycetospora Odt1-22.</title>
        <authorList>
            <person name="Supong K."/>
        </authorList>
    </citation>
    <scope>NUCLEOTIDE SEQUENCE [LARGE SCALE GENOMIC DNA]</scope>
    <source>
        <strain evidence="1 2">Odt1-22</strain>
    </source>
</reference>
<sequence>MRPWTVEVERGELVESVHAVSLVALDPDGHPFLTAGDPARAVYGRSALKPAQTVAALRAGADLTDAEVALASASHSGEPIHLEAVTALLVRHGLTPDALRCVPDLPLGADAMHRYLAAGRTAAPLAMNCSGKHAAMLVATAGDPDYLDPGHPLQQACRDALTELAGPVVAASTDGCGAPAFATTLADLARLPHALVHADDPVVARVAGAMRAHPHLVAGTGRLDTVLMTTLPGSLAKSGAEGVLIAALPDGSALAAKVADGAARALGPVLLAVLRARGIEAPEELRAVATPPVVGKGEPVGELRVAATHHLAG</sequence>
<name>A0ABT7M1Q1_9PSEU</name>
<accession>A0ABT7M1Q1</accession>
<organism evidence="1 2">
    <name type="scientific">Actinomycetospora termitidis</name>
    <dbReference type="NCBI Taxonomy" id="3053470"/>
    <lineage>
        <taxon>Bacteria</taxon>
        <taxon>Bacillati</taxon>
        <taxon>Actinomycetota</taxon>
        <taxon>Actinomycetes</taxon>
        <taxon>Pseudonocardiales</taxon>
        <taxon>Pseudonocardiaceae</taxon>
        <taxon>Actinomycetospora</taxon>
    </lineage>
</organism>
<dbReference type="RefSeq" id="WP_286050612.1">
    <property type="nucleotide sequence ID" value="NZ_JASVWF010000001.1"/>
</dbReference>
<evidence type="ECO:0000313" key="1">
    <source>
        <dbReference type="EMBL" id="MDL5154580.1"/>
    </source>
</evidence>
<evidence type="ECO:0000313" key="2">
    <source>
        <dbReference type="Proteomes" id="UP001231924"/>
    </source>
</evidence>
<dbReference type="Pfam" id="PF06089">
    <property type="entry name" value="Asparaginase_II"/>
    <property type="match status" value="1"/>
</dbReference>
<dbReference type="PANTHER" id="PTHR42110:SF1">
    <property type="entry name" value="L-ASPARAGINASE, PUTATIVE (AFU_ORTHOLOGUE AFUA_3G11890)-RELATED"/>
    <property type="match status" value="1"/>
</dbReference>
<proteinExistence type="predicted"/>
<gene>
    <name evidence="1" type="ORF">QRT03_01305</name>
</gene>
<comment type="caution">
    <text evidence="1">The sequence shown here is derived from an EMBL/GenBank/DDBJ whole genome shotgun (WGS) entry which is preliminary data.</text>
</comment>
<dbReference type="InterPro" id="IPR010349">
    <property type="entry name" value="Asparaginase_II"/>
</dbReference>